<sequence>MNFGTEKTGFLYNNNIYININQIIKLISSHHSHLIPYTLRVKRHNVRYIHTHVYTYCVSLKLGEKVRTLYISTLFLTVLVKVRWEYTAAK</sequence>
<dbReference type="EMBL" id="BK014927">
    <property type="protein sequence ID" value="DAD83059.1"/>
    <property type="molecule type" value="Genomic_DNA"/>
</dbReference>
<proteinExistence type="predicted"/>
<name>A0A8S5MM91_9CAUD</name>
<accession>A0A8S5MM91</accession>
<evidence type="ECO:0000313" key="1">
    <source>
        <dbReference type="EMBL" id="DAD83059.1"/>
    </source>
</evidence>
<protein>
    <submittedName>
        <fullName evidence="1">Uncharacterized protein</fullName>
    </submittedName>
</protein>
<organism evidence="1">
    <name type="scientific">Caudovirales sp. ct1Jx6</name>
    <dbReference type="NCBI Taxonomy" id="2826765"/>
    <lineage>
        <taxon>Viruses</taxon>
        <taxon>Duplodnaviria</taxon>
        <taxon>Heunggongvirae</taxon>
        <taxon>Uroviricota</taxon>
        <taxon>Caudoviricetes</taxon>
    </lineage>
</organism>
<reference evidence="1" key="1">
    <citation type="journal article" date="2021" name="Proc. Natl. Acad. Sci. U.S.A.">
        <title>A Catalog of Tens of Thousands of Viruses from Human Metagenomes Reveals Hidden Associations with Chronic Diseases.</title>
        <authorList>
            <person name="Tisza M.J."/>
            <person name="Buck C.B."/>
        </authorList>
    </citation>
    <scope>NUCLEOTIDE SEQUENCE</scope>
    <source>
        <strain evidence="1">Ct1Jx6</strain>
    </source>
</reference>